<gene>
    <name evidence="2" type="ORF">FJV41_00510</name>
</gene>
<feature type="signal peptide" evidence="1">
    <location>
        <begin position="1"/>
        <end position="22"/>
    </location>
</feature>
<evidence type="ECO:0000313" key="2">
    <source>
        <dbReference type="EMBL" id="TQF17865.1"/>
    </source>
</evidence>
<evidence type="ECO:0008006" key="4">
    <source>
        <dbReference type="Google" id="ProtNLM"/>
    </source>
</evidence>
<keyword evidence="3" id="KW-1185">Reference proteome</keyword>
<dbReference type="EMBL" id="VIFM01000002">
    <property type="protein sequence ID" value="TQF17865.1"/>
    <property type="molecule type" value="Genomic_DNA"/>
</dbReference>
<accession>A0A540X991</accession>
<name>A0A540X991_9BACT</name>
<dbReference type="OrthoDB" id="5516166at2"/>
<sequence length="125" mass="13685">MKKMMAGLCLVWLCLSQGTAQGAEDCIKTMNQGSATVKLGLYEQSCMSMSWTGGVITSDVTYNCCGPSATIRVNGTDWNRLLADGKLDGFRYQRADIGSNGAYTLYFRKVVGTELTNIPPEDFFK</sequence>
<feature type="chain" id="PRO_5021763273" description="Lipoprotein" evidence="1">
    <location>
        <begin position="23"/>
        <end position="125"/>
    </location>
</feature>
<dbReference type="AlphaFoldDB" id="A0A540X991"/>
<protein>
    <recommendedName>
        <fullName evidence="4">Lipoprotein</fullName>
    </recommendedName>
</protein>
<dbReference type="RefSeq" id="WP_141640382.1">
    <property type="nucleotide sequence ID" value="NZ_VIFM01000002.1"/>
</dbReference>
<reference evidence="2 3" key="1">
    <citation type="submission" date="2019-06" db="EMBL/GenBank/DDBJ databases">
        <authorList>
            <person name="Livingstone P."/>
            <person name="Whitworth D."/>
        </authorList>
    </citation>
    <scope>NUCLEOTIDE SEQUENCE [LARGE SCALE GENOMIC DNA]</scope>
    <source>
        <strain evidence="2 3">AM401</strain>
    </source>
</reference>
<keyword evidence="1" id="KW-0732">Signal</keyword>
<organism evidence="2 3">
    <name type="scientific">Myxococcus llanfairpwllgwyngyllgogerychwyrndrobwllllantysiliogogogochensis</name>
    <dbReference type="NCBI Taxonomy" id="2590453"/>
    <lineage>
        <taxon>Bacteria</taxon>
        <taxon>Pseudomonadati</taxon>
        <taxon>Myxococcota</taxon>
        <taxon>Myxococcia</taxon>
        <taxon>Myxococcales</taxon>
        <taxon>Cystobacterineae</taxon>
        <taxon>Myxococcaceae</taxon>
        <taxon>Myxococcus</taxon>
    </lineage>
</organism>
<evidence type="ECO:0000256" key="1">
    <source>
        <dbReference type="SAM" id="SignalP"/>
    </source>
</evidence>
<proteinExistence type="predicted"/>
<evidence type="ECO:0000313" key="3">
    <source>
        <dbReference type="Proteomes" id="UP000315369"/>
    </source>
</evidence>
<dbReference type="Proteomes" id="UP000315369">
    <property type="component" value="Unassembled WGS sequence"/>
</dbReference>
<comment type="caution">
    <text evidence="2">The sequence shown here is derived from an EMBL/GenBank/DDBJ whole genome shotgun (WGS) entry which is preliminary data.</text>
</comment>